<reference evidence="1 2" key="1">
    <citation type="submission" date="2020-08" db="EMBL/GenBank/DDBJ databases">
        <title>A Genomic Blueprint of the Chicken Gut Microbiome.</title>
        <authorList>
            <person name="Gilroy R."/>
            <person name="Ravi A."/>
            <person name="Getino M."/>
            <person name="Pursley I."/>
            <person name="Horton D.L."/>
            <person name="Alikhan N.-F."/>
            <person name="Baker D."/>
            <person name="Gharbi K."/>
            <person name="Hall N."/>
            <person name="Watson M."/>
            <person name="Adriaenssens E.M."/>
            <person name="Foster-Nyarko E."/>
            <person name="Jarju S."/>
            <person name="Secka A."/>
            <person name="Antonio M."/>
            <person name="Oren A."/>
            <person name="Chaudhuri R."/>
            <person name="La Ragione R.M."/>
            <person name="Hildebrand F."/>
            <person name="Pallen M.J."/>
        </authorList>
    </citation>
    <scope>NUCLEOTIDE SEQUENCE [LARGE SCALE GENOMIC DNA]</scope>
    <source>
        <strain evidence="1 2">Sa2BUA2</strain>
    </source>
</reference>
<dbReference type="EMBL" id="JACSQC010000001">
    <property type="protein sequence ID" value="MBD8042272.1"/>
    <property type="molecule type" value="Genomic_DNA"/>
</dbReference>
<sequence length="133" mass="14303">MEHNLRVLVSIDTASSSACIEVRGCLVQANCPDLLEILRHTATLGTHVAVNLTKALHLEATVLDELLLQAGQVPCLPLDGGHTTVSVRLPSRLPSCEPPRLRAPVHPLGNTQAFELAFQQHDAAALRPSRRPG</sequence>
<name>A0ABR8YDK7_9MICC</name>
<dbReference type="Proteomes" id="UP000652763">
    <property type="component" value="Unassembled WGS sequence"/>
</dbReference>
<proteinExistence type="predicted"/>
<protein>
    <submittedName>
        <fullName evidence="1">Uncharacterized protein</fullName>
    </submittedName>
</protein>
<organism evidence="1 2">
    <name type="scientific">Arthrobacter pullicola</name>
    <dbReference type="NCBI Taxonomy" id="2762224"/>
    <lineage>
        <taxon>Bacteria</taxon>
        <taxon>Bacillati</taxon>
        <taxon>Actinomycetota</taxon>
        <taxon>Actinomycetes</taxon>
        <taxon>Micrococcales</taxon>
        <taxon>Micrococcaceae</taxon>
        <taxon>Arthrobacter</taxon>
    </lineage>
</organism>
<keyword evidence="2" id="KW-1185">Reference proteome</keyword>
<comment type="caution">
    <text evidence="1">The sequence shown here is derived from an EMBL/GenBank/DDBJ whole genome shotgun (WGS) entry which is preliminary data.</text>
</comment>
<dbReference type="RefSeq" id="WP_191745234.1">
    <property type="nucleotide sequence ID" value="NZ_JACSQC010000001.1"/>
</dbReference>
<evidence type="ECO:0000313" key="2">
    <source>
        <dbReference type="Proteomes" id="UP000652763"/>
    </source>
</evidence>
<evidence type="ECO:0000313" key="1">
    <source>
        <dbReference type="EMBL" id="MBD8042272.1"/>
    </source>
</evidence>
<gene>
    <name evidence="1" type="ORF">H9638_00450</name>
</gene>
<accession>A0ABR8YDK7</accession>